<accession>A0A1S8CYY0</accession>
<comment type="similarity">
    <text evidence="2">Belongs to the DUF177 domain family.</text>
</comment>
<dbReference type="PANTHER" id="PTHR38099">
    <property type="entry name" value="LARGE RIBOSOMAL RNA SUBUNIT ACCUMULATION PROTEIN YCED"/>
    <property type="match status" value="1"/>
</dbReference>
<dbReference type="RefSeq" id="WP_076876759.1">
    <property type="nucleotide sequence ID" value="NZ_MLCN01000003.1"/>
</dbReference>
<dbReference type="GO" id="GO:0042254">
    <property type="term" value="P:ribosome biogenesis"/>
    <property type="evidence" value="ECO:0007669"/>
    <property type="project" value="UniProtKB-KW"/>
</dbReference>
<dbReference type="PANTHER" id="PTHR38099:SF1">
    <property type="entry name" value="LARGE RIBOSOMAL RNA SUBUNIT ACCUMULATION PROTEIN YCED"/>
    <property type="match status" value="1"/>
</dbReference>
<gene>
    <name evidence="7" type="ORF">BKE30_00710</name>
</gene>
<keyword evidence="8" id="KW-1185">Reference proteome</keyword>
<sequence>MSANNFSSNQGSPASAPSSASQLPSRIEPFKWAEQGFSWSGQVPLSRFRRIASEATVPAGQPNTDEILVQVDCRLYMDDYQRVAWLDGTLAATVPMTCQRCLELVEVPVATQVHLALLTDEKQAARLDEDADFVVLSEEQVVHGVDDAQTIDLIELLEDELLLSVPISPRHEACENKHQPVVEDEPELIKRDNPFEALASLKGKLDS</sequence>
<keyword evidence="4" id="KW-0690">Ribosome biogenesis</keyword>
<evidence type="ECO:0000256" key="5">
    <source>
        <dbReference type="ARBA" id="ARBA00031841"/>
    </source>
</evidence>
<comment type="function">
    <text evidence="1">Plays a role in synthesis, processing and/or stability of 23S rRNA.</text>
</comment>
<evidence type="ECO:0000256" key="1">
    <source>
        <dbReference type="ARBA" id="ARBA00002868"/>
    </source>
</evidence>
<feature type="region of interest" description="Disordered" evidence="6">
    <location>
        <begin position="1"/>
        <end position="22"/>
    </location>
</feature>
<name>A0A1S8CYY0_9GAMM</name>
<proteinExistence type="inferred from homology"/>
<protein>
    <recommendedName>
        <fullName evidence="3">Large ribosomal RNA subunit accumulation protein YceD</fullName>
    </recommendedName>
    <alternativeName>
        <fullName evidence="5">23S rRNA accumulation protein YceD</fullName>
    </alternativeName>
</protein>
<dbReference type="EMBL" id="MLCN01000003">
    <property type="protein sequence ID" value="ONG42065.1"/>
    <property type="molecule type" value="Genomic_DNA"/>
</dbReference>
<dbReference type="Pfam" id="PF02620">
    <property type="entry name" value="YceD"/>
    <property type="match status" value="1"/>
</dbReference>
<dbReference type="AlphaFoldDB" id="A0A1S8CYY0"/>
<dbReference type="GO" id="GO:0005829">
    <property type="term" value="C:cytosol"/>
    <property type="evidence" value="ECO:0007669"/>
    <property type="project" value="TreeGrafter"/>
</dbReference>
<evidence type="ECO:0000256" key="6">
    <source>
        <dbReference type="SAM" id="MobiDB-lite"/>
    </source>
</evidence>
<evidence type="ECO:0000256" key="4">
    <source>
        <dbReference type="ARBA" id="ARBA00022517"/>
    </source>
</evidence>
<feature type="compositionally biased region" description="Low complexity" evidence="6">
    <location>
        <begin position="7"/>
        <end position="22"/>
    </location>
</feature>
<evidence type="ECO:0000313" key="8">
    <source>
        <dbReference type="Proteomes" id="UP000192132"/>
    </source>
</evidence>
<dbReference type="OrthoDB" id="9786771at2"/>
<dbReference type="Proteomes" id="UP000192132">
    <property type="component" value="Unassembled WGS sequence"/>
</dbReference>
<dbReference type="STRING" id="1907941.BKE30_00710"/>
<dbReference type="InterPro" id="IPR003772">
    <property type="entry name" value="YceD"/>
</dbReference>
<evidence type="ECO:0000313" key="7">
    <source>
        <dbReference type="EMBL" id="ONG42065.1"/>
    </source>
</evidence>
<evidence type="ECO:0000256" key="3">
    <source>
        <dbReference type="ARBA" id="ARBA00015716"/>
    </source>
</evidence>
<reference evidence="7 8" key="1">
    <citation type="submission" date="2016-10" db="EMBL/GenBank/DDBJ databases">
        <title>Draft Genome sequence of Alkanindiges sp. strain H1.</title>
        <authorList>
            <person name="Subhash Y."/>
            <person name="Lee S."/>
        </authorList>
    </citation>
    <scope>NUCLEOTIDE SEQUENCE [LARGE SCALE GENOMIC DNA]</scope>
    <source>
        <strain evidence="7 8">H1</strain>
    </source>
</reference>
<comment type="caution">
    <text evidence="7">The sequence shown here is derived from an EMBL/GenBank/DDBJ whole genome shotgun (WGS) entry which is preliminary data.</text>
</comment>
<evidence type="ECO:0000256" key="2">
    <source>
        <dbReference type="ARBA" id="ARBA00010740"/>
    </source>
</evidence>
<dbReference type="InterPro" id="IPR039255">
    <property type="entry name" value="YceD_bac"/>
</dbReference>
<organism evidence="7 8">
    <name type="scientific">Alkanindiges hydrocarboniclasticus</name>
    <dbReference type="NCBI Taxonomy" id="1907941"/>
    <lineage>
        <taxon>Bacteria</taxon>
        <taxon>Pseudomonadati</taxon>
        <taxon>Pseudomonadota</taxon>
        <taxon>Gammaproteobacteria</taxon>
        <taxon>Moraxellales</taxon>
        <taxon>Moraxellaceae</taxon>
        <taxon>Alkanindiges</taxon>
    </lineage>
</organism>